<dbReference type="CDD" id="cd04323">
    <property type="entry name" value="AsnRS_cyto_like_N"/>
    <property type="match status" value="1"/>
</dbReference>
<dbReference type="InterPro" id="IPR012340">
    <property type="entry name" value="NA-bd_OB-fold"/>
</dbReference>
<dbReference type="OrthoDB" id="9762036at2"/>
<name>A0A1Q2MDQ2_9BACT</name>
<dbReference type="InterPro" id="IPR004365">
    <property type="entry name" value="NA-bd_OB_tRNA"/>
</dbReference>
<dbReference type="Pfam" id="PF00152">
    <property type="entry name" value="tRNA-synt_2"/>
    <property type="match status" value="1"/>
</dbReference>
<dbReference type="SUPFAM" id="SSF50249">
    <property type="entry name" value="Nucleic acid-binding proteins"/>
    <property type="match status" value="1"/>
</dbReference>
<reference evidence="9" key="1">
    <citation type="submission" date="2017-02" db="EMBL/GenBank/DDBJ databases">
        <title>Comparative genomics and description of representatives of a novel lineage of planctomycetes thriving in anoxic sediments.</title>
        <authorList>
            <person name="Spring S."/>
            <person name="Bunk B."/>
            <person name="Sproer C."/>
        </authorList>
    </citation>
    <scope>NUCLEOTIDE SEQUENCE [LARGE SCALE GENOMIC DNA]</scope>
    <source>
        <strain evidence="9">SM-Chi-D1</strain>
    </source>
</reference>
<dbReference type="GO" id="GO:0005524">
    <property type="term" value="F:ATP binding"/>
    <property type="evidence" value="ECO:0007669"/>
    <property type="project" value="UniProtKB-KW"/>
</dbReference>
<dbReference type="InterPro" id="IPR002312">
    <property type="entry name" value="Asp/Asn-tRNA-synth_IIb"/>
</dbReference>
<dbReference type="PANTHER" id="PTHR22594">
    <property type="entry name" value="ASPARTYL/LYSYL-TRNA SYNTHETASE"/>
    <property type="match status" value="1"/>
</dbReference>
<evidence type="ECO:0000313" key="9">
    <source>
        <dbReference type="Proteomes" id="UP000188181"/>
    </source>
</evidence>
<dbReference type="SUPFAM" id="SSF55681">
    <property type="entry name" value="Class II aaRS and biotin synthetases"/>
    <property type="match status" value="1"/>
</dbReference>
<organism evidence="8 9">
    <name type="scientific">Limihaloglobus sulfuriphilus</name>
    <dbReference type="NCBI Taxonomy" id="1851148"/>
    <lineage>
        <taxon>Bacteria</taxon>
        <taxon>Pseudomonadati</taxon>
        <taxon>Planctomycetota</taxon>
        <taxon>Phycisphaerae</taxon>
        <taxon>Sedimentisphaerales</taxon>
        <taxon>Sedimentisphaeraceae</taxon>
        <taxon>Limihaloglobus</taxon>
    </lineage>
</organism>
<dbReference type="Gene3D" id="3.30.930.10">
    <property type="entry name" value="Bira Bifunctional Protein, Domain 2"/>
    <property type="match status" value="1"/>
</dbReference>
<dbReference type="Gene3D" id="2.40.50.140">
    <property type="entry name" value="Nucleic acid-binding proteins"/>
    <property type="match status" value="1"/>
</dbReference>
<evidence type="ECO:0000259" key="7">
    <source>
        <dbReference type="PROSITE" id="PS50862"/>
    </source>
</evidence>
<dbReference type="PROSITE" id="PS50862">
    <property type="entry name" value="AA_TRNA_LIGASE_II"/>
    <property type="match status" value="1"/>
</dbReference>
<keyword evidence="2" id="KW-0547">Nucleotide-binding</keyword>
<evidence type="ECO:0000256" key="6">
    <source>
        <dbReference type="SAM" id="Coils"/>
    </source>
</evidence>
<feature type="coiled-coil region" evidence="6">
    <location>
        <begin position="296"/>
        <end position="353"/>
    </location>
</feature>
<dbReference type="GO" id="GO:0006421">
    <property type="term" value="P:asparaginyl-tRNA aminoacylation"/>
    <property type="evidence" value="ECO:0007669"/>
    <property type="project" value="TreeGrafter"/>
</dbReference>
<keyword evidence="4" id="KW-0648">Protein biosynthesis</keyword>
<sequence>MAQYYTSKINQLAGHNGEEVTIAGWLQKSRSGGKVLFLVIRDGSGFCQCIVEKAMVSGELFSELKHLGQESSLCITGQVRKDERSVGGYEILVSEAKVFCDTKDYPITPKPHGVEFLMANRHLHLRSQRQWALNRVRHTVIAAIRDFFNTNDFILIDTPIFTTAAGEGEQNLFNVDYFGETACLSQTGQLYLECGALSHGRVYCFGPTFRAEKSKTRRHLTEFWMVEPEVAFITLDELMELAEDFVCSIIKAVLENNISDLELLGSDIESLRKIKKPFYRLTYSEAVDILTGPKAAKYLEDELISLSSSLEDAENKLAELTETQSQAKKQWQKDKAAAEIIEINSAIAELKRRIENNPKHARLAAGFQWGKDLGGSDETIISMMHDRPVFVTHYPKDVKAFYMKSNESDAGVVDNFDMLAPAGFGEIIGGSMREDSYEMLLERINEKGYNPQDYSWYLDLRKYGSVPHGGFGLGVERTIAWLTGEKHIRQCIAFPRLMDKIEI</sequence>
<evidence type="ECO:0000256" key="4">
    <source>
        <dbReference type="ARBA" id="ARBA00022917"/>
    </source>
</evidence>
<dbReference type="RefSeq" id="WP_146682661.1">
    <property type="nucleotide sequence ID" value="NZ_CP019646.1"/>
</dbReference>
<evidence type="ECO:0000256" key="5">
    <source>
        <dbReference type="ARBA" id="ARBA00023146"/>
    </source>
</evidence>
<dbReference type="AlphaFoldDB" id="A0A1Q2MDQ2"/>
<feature type="domain" description="Aminoacyl-transfer RNA synthetases class-II family profile" evidence="7">
    <location>
        <begin position="135"/>
        <end position="495"/>
    </location>
</feature>
<dbReference type="Pfam" id="PF01336">
    <property type="entry name" value="tRNA_anti-codon"/>
    <property type="match status" value="1"/>
</dbReference>
<protein>
    <submittedName>
        <fullName evidence="8">Asparagine--tRNA ligase</fullName>
        <ecNumber evidence="8">6.1.1.22</ecNumber>
    </submittedName>
</protein>
<dbReference type="InterPro" id="IPR004364">
    <property type="entry name" value="Aa-tRNA-synt_II"/>
</dbReference>
<dbReference type="GO" id="GO:0004816">
    <property type="term" value="F:asparagine-tRNA ligase activity"/>
    <property type="evidence" value="ECO:0007669"/>
    <property type="project" value="UniProtKB-EC"/>
</dbReference>
<dbReference type="Proteomes" id="UP000188181">
    <property type="component" value="Chromosome"/>
</dbReference>
<keyword evidence="6" id="KW-0175">Coiled coil</keyword>
<accession>A0A1Q2MDQ2</accession>
<dbReference type="PRINTS" id="PR01042">
    <property type="entry name" value="TRNASYNTHASP"/>
</dbReference>
<evidence type="ECO:0000256" key="1">
    <source>
        <dbReference type="ARBA" id="ARBA00022598"/>
    </source>
</evidence>
<dbReference type="InterPro" id="IPR006195">
    <property type="entry name" value="aa-tRNA-synth_II"/>
</dbReference>
<keyword evidence="9" id="KW-1185">Reference proteome</keyword>
<gene>
    <name evidence="8" type="primary">asnS</name>
    <name evidence="8" type="ORF">SMSP2_00740</name>
</gene>
<dbReference type="EC" id="6.1.1.22" evidence="8"/>
<evidence type="ECO:0000256" key="2">
    <source>
        <dbReference type="ARBA" id="ARBA00022741"/>
    </source>
</evidence>
<keyword evidence="5" id="KW-0030">Aminoacyl-tRNA synthetase</keyword>
<evidence type="ECO:0000256" key="3">
    <source>
        <dbReference type="ARBA" id="ARBA00022840"/>
    </source>
</evidence>
<dbReference type="EMBL" id="CP019646">
    <property type="protein sequence ID" value="AQQ70392.1"/>
    <property type="molecule type" value="Genomic_DNA"/>
</dbReference>
<keyword evidence="1 8" id="KW-0436">Ligase</keyword>
<proteinExistence type="predicted"/>
<dbReference type="KEGG" id="pbas:SMSP2_00740"/>
<dbReference type="STRING" id="1851148.SMSP2_00740"/>
<dbReference type="PANTHER" id="PTHR22594:SF34">
    <property type="entry name" value="ASPARAGINE--TRNA LIGASE, MITOCHONDRIAL-RELATED"/>
    <property type="match status" value="1"/>
</dbReference>
<dbReference type="InterPro" id="IPR045864">
    <property type="entry name" value="aa-tRNA-synth_II/BPL/LPL"/>
</dbReference>
<dbReference type="CDD" id="cd00776">
    <property type="entry name" value="AsxRS_core"/>
    <property type="match status" value="1"/>
</dbReference>
<keyword evidence="3" id="KW-0067">ATP-binding</keyword>
<evidence type="ECO:0000313" key="8">
    <source>
        <dbReference type="EMBL" id="AQQ70392.1"/>
    </source>
</evidence>
<dbReference type="GO" id="GO:0003676">
    <property type="term" value="F:nucleic acid binding"/>
    <property type="evidence" value="ECO:0007669"/>
    <property type="project" value="InterPro"/>
</dbReference>